<protein>
    <submittedName>
        <fullName evidence="5">Sortase</fullName>
    </submittedName>
</protein>
<organism evidence="5 6">
    <name type="scientific">Bifidobacterium bombi DSM 19703</name>
    <dbReference type="NCBI Taxonomy" id="1341695"/>
    <lineage>
        <taxon>Bacteria</taxon>
        <taxon>Bacillati</taxon>
        <taxon>Actinomycetota</taxon>
        <taxon>Actinomycetes</taxon>
        <taxon>Bifidobacteriales</taxon>
        <taxon>Bifidobacteriaceae</taxon>
        <taxon>Bifidobacterium</taxon>
    </lineage>
</organism>
<dbReference type="InterPro" id="IPR005754">
    <property type="entry name" value="Sortase"/>
</dbReference>
<sequence length="433" mass="48217">MTRKFTQSGSGDDSQSTNDLQDSLAMVSDDEDDLDDSSENGYPTGATGAPSAQYGVYRKTGDAYRFDSSEPGRASSNDVDPLWQALGIVAELLFTAAAICALYIAWQMWWTGVQSQRNQYESVQSSSWSDPSQSPSTHIAEAQNSEPPVQPEHLKPNDLIAQIYIPRFGEQWQRTIVEGTDMAELNERGLGHYTQTQLPGQVGNFAVAGHRNGYGQPLGDVDKLQVGDPIVIRTKDYWYVYNYTKMKIVTPDQVQVIAPNPDDPSAPPTSRFITLTTCEPKYSTPTHRWISYGTLKYWAKVSDGVPKELAHTDHEGVVRFINNGKRPAFTRIRSLIPVILLVLAAYLVIFLAAAVVWRWPRRRAIREGRAEKPNLSLYGGLTRLQPGTFPIRLLLISLLLFAAAMALFQWTFPWAAANIPALQQMSNYVAVTN</sequence>
<feature type="compositionally biased region" description="Low complexity" evidence="3">
    <location>
        <begin position="124"/>
        <end position="136"/>
    </location>
</feature>
<evidence type="ECO:0000313" key="6">
    <source>
        <dbReference type="Proteomes" id="UP000028730"/>
    </source>
</evidence>
<keyword evidence="4" id="KW-0812">Transmembrane</keyword>
<evidence type="ECO:0000256" key="1">
    <source>
        <dbReference type="ARBA" id="ARBA00022801"/>
    </source>
</evidence>
<dbReference type="InterPro" id="IPR053465">
    <property type="entry name" value="Sortase_Class_E"/>
</dbReference>
<feature type="transmembrane region" description="Helical" evidence="4">
    <location>
        <begin position="335"/>
        <end position="357"/>
    </location>
</feature>
<feature type="region of interest" description="Disordered" evidence="3">
    <location>
        <begin position="124"/>
        <end position="153"/>
    </location>
</feature>
<feature type="active site" description="Proton donor/acceptor" evidence="2">
    <location>
        <position position="210"/>
    </location>
</feature>
<feature type="transmembrane region" description="Helical" evidence="4">
    <location>
        <begin position="393"/>
        <end position="412"/>
    </location>
</feature>
<feature type="active site" description="Acyl-thioester intermediate" evidence="2">
    <location>
        <position position="278"/>
    </location>
</feature>
<proteinExistence type="predicted"/>
<feature type="compositionally biased region" description="Acidic residues" evidence="3">
    <location>
        <begin position="28"/>
        <end position="38"/>
    </location>
</feature>
<dbReference type="NCBIfam" id="NF033747">
    <property type="entry name" value="class_E_sortase"/>
    <property type="match status" value="1"/>
</dbReference>
<dbReference type="eggNOG" id="COG3764">
    <property type="taxonomic scope" value="Bacteria"/>
</dbReference>
<evidence type="ECO:0000256" key="4">
    <source>
        <dbReference type="SAM" id="Phobius"/>
    </source>
</evidence>
<dbReference type="GO" id="GO:0016787">
    <property type="term" value="F:hydrolase activity"/>
    <property type="evidence" value="ECO:0007669"/>
    <property type="project" value="UniProtKB-KW"/>
</dbReference>
<name>A0A086BPE8_9BIFI</name>
<reference evidence="5 6" key="1">
    <citation type="journal article" date="2014" name="Appl. Environ. Microbiol.">
        <title>Genomic encyclopedia of type strains of the genus Bifidobacterium.</title>
        <authorList>
            <person name="Milani C."/>
            <person name="Lugli G.A."/>
            <person name="Duranti S."/>
            <person name="Turroni F."/>
            <person name="Bottacini F."/>
            <person name="Mangifesta M."/>
            <person name="Sanchez B."/>
            <person name="Viappiani A."/>
            <person name="Mancabelli L."/>
            <person name="Taminiau B."/>
            <person name="Delcenserie V."/>
            <person name="Barrangou R."/>
            <person name="Margolles A."/>
            <person name="van Sinderen D."/>
            <person name="Ventura M."/>
        </authorList>
    </citation>
    <scope>NUCLEOTIDE SEQUENCE [LARGE SCALE GENOMIC DNA]</scope>
    <source>
        <strain evidence="5 6">DSM 19703</strain>
    </source>
</reference>
<keyword evidence="4" id="KW-0472">Membrane</keyword>
<dbReference type="Pfam" id="PF04203">
    <property type="entry name" value="Sortase"/>
    <property type="match status" value="1"/>
</dbReference>
<dbReference type="Proteomes" id="UP000028730">
    <property type="component" value="Unassembled WGS sequence"/>
</dbReference>
<dbReference type="EMBL" id="ATLK01000001">
    <property type="protein sequence ID" value="KFF31812.1"/>
    <property type="molecule type" value="Genomic_DNA"/>
</dbReference>
<feature type="transmembrane region" description="Helical" evidence="4">
    <location>
        <begin position="82"/>
        <end position="106"/>
    </location>
</feature>
<comment type="caution">
    <text evidence="5">The sequence shown here is derived from an EMBL/GenBank/DDBJ whole genome shotgun (WGS) entry which is preliminary data.</text>
</comment>
<dbReference type="CDD" id="cd05830">
    <property type="entry name" value="Sortase_E"/>
    <property type="match status" value="1"/>
</dbReference>
<keyword evidence="6" id="KW-1185">Reference proteome</keyword>
<keyword evidence="4" id="KW-1133">Transmembrane helix</keyword>
<dbReference type="InterPro" id="IPR023365">
    <property type="entry name" value="Sortase_dom-sf"/>
</dbReference>
<dbReference type="Gene3D" id="2.40.260.10">
    <property type="entry name" value="Sortase"/>
    <property type="match status" value="1"/>
</dbReference>
<gene>
    <name evidence="5" type="ORF">BBOMB_1214</name>
</gene>
<evidence type="ECO:0000256" key="2">
    <source>
        <dbReference type="PIRSR" id="PIRSR605754-1"/>
    </source>
</evidence>
<accession>A0A086BPE8</accession>
<feature type="region of interest" description="Disordered" evidence="3">
    <location>
        <begin position="1"/>
        <end position="54"/>
    </location>
</feature>
<dbReference type="InterPro" id="IPR042003">
    <property type="entry name" value="Sortase_E"/>
</dbReference>
<feature type="compositionally biased region" description="Polar residues" evidence="3">
    <location>
        <begin position="1"/>
        <end position="21"/>
    </location>
</feature>
<evidence type="ECO:0000256" key="3">
    <source>
        <dbReference type="SAM" id="MobiDB-lite"/>
    </source>
</evidence>
<keyword evidence="1" id="KW-0378">Hydrolase</keyword>
<evidence type="ECO:0000313" key="5">
    <source>
        <dbReference type="EMBL" id="KFF31812.1"/>
    </source>
</evidence>
<dbReference type="STRING" id="1341695.BBOMB_1214"/>
<dbReference type="NCBIfam" id="TIGR01076">
    <property type="entry name" value="sortase_fam"/>
    <property type="match status" value="1"/>
</dbReference>
<dbReference type="SUPFAM" id="SSF63817">
    <property type="entry name" value="Sortase"/>
    <property type="match status" value="1"/>
</dbReference>
<dbReference type="AlphaFoldDB" id="A0A086BPE8"/>